<feature type="transmembrane region" description="Helical" evidence="6">
    <location>
        <begin position="20"/>
        <end position="39"/>
    </location>
</feature>
<feature type="compositionally biased region" description="Basic and acidic residues" evidence="5">
    <location>
        <begin position="317"/>
        <end position="348"/>
    </location>
</feature>
<dbReference type="GO" id="GO:0016020">
    <property type="term" value="C:membrane"/>
    <property type="evidence" value="ECO:0007669"/>
    <property type="project" value="UniProtKB-SubCell"/>
</dbReference>
<protein>
    <recommendedName>
        <fullName evidence="9">Tetraspanin</fullName>
    </recommendedName>
</protein>
<organism evidence="7 8">
    <name type="scientific">Caenorhabditis auriculariae</name>
    <dbReference type="NCBI Taxonomy" id="2777116"/>
    <lineage>
        <taxon>Eukaryota</taxon>
        <taxon>Metazoa</taxon>
        <taxon>Ecdysozoa</taxon>
        <taxon>Nematoda</taxon>
        <taxon>Chromadorea</taxon>
        <taxon>Rhabditida</taxon>
        <taxon>Rhabditina</taxon>
        <taxon>Rhabditomorpha</taxon>
        <taxon>Rhabditoidea</taxon>
        <taxon>Rhabditidae</taxon>
        <taxon>Peloderinae</taxon>
        <taxon>Caenorhabditis</taxon>
    </lineage>
</organism>
<evidence type="ECO:0000256" key="5">
    <source>
        <dbReference type="SAM" id="MobiDB-lite"/>
    </source>
</evidence>
<dbReference type="EMBL" id="CAJGYM010000104">
    <property type="protein sequence ID" value="CAD6197789.1"/>
    <property type="molecule type" value="Genomic_DNA"/>
</dbReference>
<evidence type="ECO:0000313" key="8">
    <source>
        <dbReference type="Proteomes" id="UP000835052"/>
    </source>
</evidence>
<accession>A0A8S1HTD3</accession>
<evidence type="ECO:0008006" key="9">
    <source>
        <dbReference type="Google" id="ProtNLM"/>
    </source>
</evidence>
<dbReference type="AlphaFoldDB" id="A0A8S1HTD3"/>
<keyword evidence="3 6" id="KW-1133">Transmembrane helix</keyword>
<feature type="transmembrane region" description="Helical" evidence="6">
    <location>
        <begin position="209"/>
        <end position="227"/>
    </location>
</feature>
<keyword evidence="8" id="KW-1185">Reference proteome</keyword>
<dbReference type="SUPFAM" id="SSF48652">
    <property type="entry name" value="Tetraspanin"/>
    <property type="match status" value="1"/>
</dbReference>
<dbReference type="Gene3D" id="1.10.1450.10">
    <property type="entry name" value="Tetraspanin"/>
    <property type="match status" value="1"/>
</dbReference>
<dbReference type="Proteomes" id="UP000835052">
    <property type="component" value="Unassembled WGS sequence"/>
</dbReference>
<name>A0A8S1HTD3_9PELO</name>
<evidence type="ECO:0000256" key="1">
    <source>
        <dbReference type="ARBA" id="ARBA00004141"/>
    </source>
</evidence>
<feature type="non-terminal residue" evidence="7">
    <location>
        <position position="360"/>
    </location>
</feature>
<keyword evidence="4 6" id="KW-0472">Membrane</keyword>
<evidence type="ECO:0000256" key="2">
    <source>
        <dbReference type="ARBA" id="ARBA00022692"/>
    </source>
</evidence>
<comment type="subcellular location">
    <subcellularLocation>
        <location evidence="1">Membrane</location>
        <topology evidence="1">Multi-pass membrane protein</topology>
    </subcellularLocation>
</comment>
<keyword evidence="2 6" id="KW-0812">Transmembrane</keyword>
<evidence type="ECO:0000256" key="6">
    <source>
        <dbReference type="SAM" id="Phobius"/>
    </source>
</evidence>
<dbReference type="InterPro" id="IPR008952">
    <property type="entry name" value="Tetraspanin_EC2_sf"/>
</dbReference>
<feature type="transmembrane region" description="Helical" evidence="6">
    <location>
        <begin position="59"/>
        <end position="79"/>
    </location>
</feature>
<evidence type="ECO:0000313" key="7">
    <source>
        <dbReference type="EMBL" id="CAD6197789.1"/>
    </source>
</evidence>
<dbReference type="InterPro" id="IPR018499">
    <property type="entry name" value="Tetraspanin/Peripherin"/>
</dbReference>
<feature type="region of interest" description="Disordered" evidence="5">
    <location>
        <begin position="269"/>
        <end position="360"/>
    </location>
</feature>
<comment type="caution">
    <text evidence="7">The sequence shown here is derived from an EMBL/GenBank/DDBJ whole genome shotgun (WGS) entry which is preliminary data.</text>
</comment>
<feature type="compositionally biased region" description="Basic and acidic residues" evidence="5">
    <location>
        <begin position="280"/>
        <end position="310"/>
    </location>
</feature>
<dbReference type="Pfam" id="PF00335">
    <property type="entry name" value="Tetraspanin"/>
    <property type="match status" value="1"/>
</dbReference>
<sequence length="360" mass="39915">SGILDGFENSLNVIRHKGVIVAILMGLAALIICILLDVVRSQADPRARCSLTSASLWSILLLTSAMMTFFAGAIAVVFIRRFDASVAKLLIPKYLSYLKKSSSRKFIDRIQATYSCCGVLGIDDFLDFSEVEVPSFRNTLKPNTKFGDCSNLPCELPLSCCSSMSCSNQLMLLKEPEGAEGLVESWYHQTGCIEALDKHYLWSPLPCSWLTAVLISIFFLLQLLGAVSMQMTLTGFATLNESGREEDEDSYAWILPCAYPSPQQLVEKLMPESSSENEDEVPRIEQEGSTEVKSKSKETKTKEQVKKVELKNTGLSKVEEKKGPQKKKIKDEAKTRIEPKPVGKKSESKGIVSRPVPKKD</sequence>
<reference evidence="7" key="1">
    <citation type="submission" date="2020-10" db="EMBL/GenBank/DDBJ databases">
        <authorList>
            <person name="Kikuchi T."/>
        </authorList>
    </citation>
    <scope>NUCLEOTIDE SEQUENCE</scope>
    <source>
        <strain evidence="7">NKZ352</strain>
    </source>
</reference>
<evidence type="ECO:0000256" key="4">
    <source>
        <dbReference type="ARBA" id="ARBA00023136"/>
    </source>
</evidence>
<proteinExistence type="predicted"/>
<dbReference type="OrthoDB" id="5869210at2759"/>
<gene>
    <name evidence="7" type="ORF">CAUJ_LOCUS13697</name>
</gene>
<evidence type="ECO:0000256" key="3">
    <source>
        <dbReference type="ARBA" id="ARBA00022989"/>
    </source>
</evidence>